<dbReference type="InterPro" id="IPR002903">
    <property type="entry name" value="RsmH"/>
</dbReference>
<dbReference type="InterPro" id="IPR029063">
    <property type="entry name" value="SAM-dependent_MTases_sf"/>
</dbReference>
<dbReference type="Pfam" id="PF01795">
    <property type="entry name" value="Methyltransf_5"/>
    <property type="match status" value="1"/>
</dbReference>
<dbReference type="Gene3D" id="1.10.150.170">
    <property type="entry name" value="Putative methyltransferase TM0872, insert domain"/>
    <property type="match status" value="1"/>
</dbReference>
<evidence type="ECO:0000256" key="2">
    <source>
        <dbReference type="ARBA" id="ARBA00022490"/>
    </source>
</evidence>
<dbReference type="GO" id="GO:0071424">
    <property type="term" value="F:rRNA (cytosine-N4-)-methyltransferase activity"/>
    <property type="evidence" value="ECO:0007669"/>
    <property type="project" value="UniProtKB-UniRule"/>
</dbReference>
<evidence type="ECO:0000256" key="7">
    <source>
        <dbReference type="HAMAP-Rule" id="MF_01007"/>
    </source>
</evidence>
<dbReference type="HAMAP" id="MF_01007">
    <property type="entry name" value="16SrRNA_methyltr_H"/>
    <property type="match status" value="1"/>
</dbReference>
<dbReference type="STRING" id="1408416.GCA_000702765_01122"/>
<dbReference type="AlphaFoldDB" id="A0A449BIK5"/>
<dbReference type="SUPFAM" id="SSF53335">
    <property type="entry name" value="S-adenosyl-L-methionine-dependent methyltransferases"/>
    <property type="match status" value="1"/>
</dbReference>
<dbReference type="GO" id="GO:0070475">
    <property type="term" value="P:rRNA base methylation"/>
    <property type="evidence" value="ECO:0007669"/>
    <property type="project" value="UniProtKB-UniRule"/>
</dbReference>
<feature type="binding site" evidence="7">
    <location>
        <position position="97"/>
    </location>
    <ligand>
        <name>S-adenosyl-L-methionine</name>
        <dbReference type="ChEBI" id="CHEBI:59789"/>
    </ligand>
</feature>
<dbReference type="GO" id="GO:0005737">
    <property type="term" value="C:cytoplasm"/>
    <property type="evidence" value="ECO:0007669"/>
    <property type="project" value="UniProtKB-SubCell"/>
</dbReference>
<keyword evidence="2 7" id="KW-0963">Cytoplasm</keyword>
<evidence type="ECO:0000313" key="9">
    <source>
        <dbReference type="Proteomes" id="UP000290909"/>
    </source>
</evidence>
<evidence type="ECO:0000256" key="4">
    <source>
        <dbReference type="ARBA" id="ARBA00022603"/>
    </source>
</evidence>
<feature type="binding site" evidence="7">
    <location>
        <position position="50"/>
    </location>
    <ligand>
        <name>S-adenosyl-L-methionine</name>
        <dbReference type="ChEBI" id="CHEBI:59789"/>
    </ligand>
</feature>
<proteinExistence type="inferred from homology"/>
<accession>A0A449BIK5</accession>
<keyword evidence="9" id="KW-1185">Reference proteome</keyword>
<evidence type="ECO:0000256" key="1">
    <source>
        <dbReference type="ARBA" id="ARBA00010396"/>
    </source>
</evidence>
<comment type="function">
    <text evidence="7">Specifically methylates the N4 position of cytidine in position 1402 (C1402) of 16S rRNA.</text>
</comment>
<keyword evidence="3 7" id="KW-0698">rRNA processing</keyword>
<evidence type="ECO:0000256" key="6">
    <source>
        <dbReference type="ARBA" id="ARBA00022691"/>
    </source>
</evidence>
<dbReference type="Proteomes" id="UP000290909">
    <property type="component" value="Chromosome"/>
</dbReference>
<keyword evidence="6 7" id="KW-0949">S-adenosyl-L-methionine</keyword>
<dbReference type="PANTHER" id="PTHR11265:SF0">
    <property type="entry name" value="12S RRNA N4-METHYLCYTIDINE METHYLTRANSFERASE"/>
    <property type="match status" value="1"/>
</dbReference>
<feature type="binding site" evidence="7">
    <location>
        <position position="76"/>
    </location>
    <ligand>
        <name>S-adenosyl-L-methionine</name>
        <dbReference type="ChEBI" id="CHEBI:59789"/>
    </ligand>
</feature>
<keyword evidence="5 7" id="KW-0808">Transferase</keyword>
<dbReference type="PANTHER" id="PTHR11265">
    <property type="entry name" value="S-ADENOSYL-METHYLTRANSFERASE MRAW"/>
    <property type="match status" value="1"/>
</dbReference>
<evidence type="ECO:0000256" key="3">
    <source>
        <dbReference type="ARBA" id="ARBA00022552"/>
    </source>
</evidence>
<organism evidence="8 9">
    <name type="scientific">Acholeplasma hippikon</name>
    <dbReference type="NCBI Taxonomy" id="264636"/>
    <lineage>
        <taxon>Bacteria</taxon>
        <taxon>Bacillati</taxon>
        <taxon>Mycoplasmatota</taxon>
        <taxon>Mollicutes</taxon>
        <taxon>Acholeplasmatales</taxon>
        <taxon>Acholeplasmataceae</taxon>
        <taxon>Acholeplasma</taxon>
    </lineage>
</organism>
<dbReference type="EC" id="2.1.1.199" evidence="7"/>
<comment type="subcellular location">
    <subcellularLocation>
        <location evidence="7">Cytoplasm</location>
    </subcellularLocation>
</comment>
<dbReference type="KEGG" id="ahk:NCTC10172_00305"/>
<keyword evidence="4 7" id="KW-0489">Methyltransferase</keyword>
<comment type="catalytic activity">
    <reaction evidence="7">
        <text>cytidine(1402) in 16S rRNA + S-adenosyl-L-methionine = N(4)-methylcytidine(1402) in 16S rRNA + S-adenosyl-L-homocysteine + H(+)</text>
        <dbReference type="Rhea" id="RHEA:42928"/>
        <dbReference type="Rhea" id="RHEA-COMP:10286"/>
        <dbReference type="Rhea" id="RHEA-COMP:10287"/>
        <dbReference type="ChEBI" id="CHEBI:15378"/>
        <dbReference type="ChEBI" id="CHEBI:57856"/>
        <dbReference type="ChEBI" id="CHEBI:59789"/>
        <dbReference type="ChEBI" id="CHEBI:74506"/>
        <dbReference type="ChEBI" id="CHEBI:82748"/>
        <dbReference type="EC" id="2.1.1.199"/>
    </reaction>
</comment>
<evidence type="ECO:0000313" key="8">
    <source>
        <dbReference type="EMBL" id="VEU82296.1"/>
    </source>
</evidence>
<reference evidence="8 9" key="1">
    <citation type="submission" date="2019-01" db="EMBL/GenBank/DDBJ databases">
        <authorList>
            <consortium name="Pathogen Informatics"/>
        </authorList>
    </citation>
    <scope>NUCLEOTIDE SEQUENCE [LARGE SCALE GENOMIC DNA]</scope>
    <source>
        <strain evidence="8 9">NCTC10172</strain>
    </source>
</reference>
<feature type="binding site" evidence="7">
    <location>
        <begin position="31"/>
        <end position="33"/>
    </location>
    <ligand>
        <name>S-adenosyl-L-methionine</name>
        <dbReference type="ChEBI" id="CHEBI:59789"/>
    </ligand>
</feature>
<dbReference type="PIRSF" id="PIRSF004486">
    <property type="entry name" value="MraW"/>
    <property type="match status" value="1"/>
</dbReference>
<sequence length="299" mass="34414">MEHITVLLNESVEALNIKDGGIYVDATLGGGGHSELILKQLKKGHLYAFDQDPYAHQRAGERLKDYPNKTFIHANFQKMKEELNKLGIFKVDGILFDLGLSSFQIDDETRGFSYLKDYKLDMRMDTTKDFSAHTVVNTYSQQELADVFRKYGDEVNAWKIAGEIVKQRPLETTFDIVRITDRINRNVKGHSAKRVFQALRIEVNKELDVLSDVLEDTLELLNPGGRLVVITFHSLEDRITKQFMKKNSTLDVPKNVDIRNLPKPPLVMINRKAILPSEEELEYNKRSHSAQLRIAERQW</sequence>
<dbReference type="SUPFAM" id="SSF81799">
    <property type="entry name" value="Putative methyltransferase TM0872, insert domain"/>
    <property type="match status" value="1"/>
</dbReference>
<protein>
    <recommendedName>
        <fullName evidence="7">Ribosomal RNA small subunit methyltransferase H</fullName>
        <ecNumber evidence="7">2.1.1.199</ecNumber>
    </recommendedName>
    <alternativeName>
        <fullName evidence="7">16S rRNA m(4)C1402 methyltransferase</fullName>
    </alternativeName>
    <alternativeName>
        <fullName evidence="7">rRNA (cytosine-N(4)-)-methyltransferase RsmH</fullName>
    </alternativeName>
</protein>
<gene>
    <name evidence="8" type="primary">MCYN0389</name>
    <name evidence="7" type="synonym">rsmH</name>
    <name evidence="8" type="ORF">NCTC10172_00305</name>
</gene>
<dbReference type="Gene3D" id="3.40.50.150">
    <property type="entry name" value="Vaccinia Virus protein VP39"/>
    <property type="match status" value="1"/>
</dbReference>
<evidence type="ECO:0000256" key="5">
    <source>
        <dbReference type="ARBA" id="ARBA00022679"/>
    </source>
</evidence>
<name>A0A449BIK5_9MOLU</name>
<feature type="binding site" evidence="7">
    <location>
        <position position="104"/>
    </location>
    <ligand>
        <name>S-adenosyl-L-methionine</name>
        <dbReference type="ChEBI" id="CHEBI:59789"/>
    </ligand>
</feature>
<comment type="similarity">
    <text evidence="1 7">Belongs to the methyltransferase superfamily. RsmH family.</text>
</comment>
<dbReference type="InterPro" id="IPR023397">
    <property type="entry name" value="SAM-dep_MeTrfase_MraW_recog"/>
</dbReference>
<dbReference type="EMBL" id="LR215050">
    <property type="protein sequence ID" value="VEU82296.1"/>
    <property type="molecule type" value="Genomic_DNA"/>
</dbReference>
<dbReference type="NCBIfam" id="TIGR00006">
    <property type="entry name" value="16S rRNA (cytosine(1402)-N(4))-methyltransferase RsmH"/>
    <property type="match status" value="1"/>
</dbReference>